<dbReference type="KEGG" id="csy:CENSYa_1042"/>
<dbReference type="HOGENOM" id="CLU_2190916_0_0_2"/>
<protein>
    <recommendedName>
        <fullName evidence="4">Transposase</fullName>
    </recommendedName>
</protein>
<sequence>MSRGRTGRPRRYPGGITLSIARLKALLGMMCRATMGPSQVPAAKQKCGLYDYIQMQMPPARRSPPDRPGNMVFVLDSAGLRVEHGGVQDTARTTRGRLSSCTPGPARA</sequence>
<organism evidence="2 3">
    <name type="scientific">Cenarchaeum symbiosum (strain A)</name>
    <dbReference type="NCBI Taxonomy" id="414004"/>
    <lineage>
        <taxon>Archaea</taxon>
        <taxon>Nitrososphaerota</taxon>
        <taxon>Candidatus Cenarchaeales</taxon>
        <taxon>Candidatus Cenarchaeaceae</taxon>
        <taxon>Candidatus Cenarchaeum</taxon>
    </lineage>
</organism>
<evidence type="ECO:0008006" key="4">
    <source>
        <dbReference type="Google" id="ProtNLM"/>
    </source>
</evidence>
<name>A0RWF6_CENSY</name>
<accession>A0RWF6</accession>
<dbReference type="Proteomes" id="UP000000758">
    <property type="component" value="Chromosome"/>
</dbReference>
<dbReference type="AlphaFoldDB" id="A0RWF6"/>
<gene>
    <name evidence="2" type="ordered locus">CENSYa_1042</name>
</gene>
<feature type="compositionally biased region" description="Polar residues" evidence="1">
    <location>
        <begin position="90"/>
        <end position="102"/>
    </location>
</feature>
<reference evidence="2 3" key="1">
    <citation type="journal article" date="2006" name="Proc. Natl. Acad. Sci. U.S.A.">
        <title>Genomic analysis of the uncultivated marine crenarchaeote Cenarchaeum symbiosum.</title>
        <authorList>
            <person name="Hallam S.J."/>
            <person name="Konstantinidis K.T."/>
            <person name="Putnam N."/>
            <person name="Schleper C."/>
            <person name="Watanabe Y."/>
            <person name="Sugahara J."/>
            <person name="Preston C."/>
            <person name="de la Torre J."/>
            <person name="Richardson P.M."/>
            <person name="DeLong E.F."/>
        </authorList>
    </citation>
    <scope>NUCLEOTIDE SEQUENCE [LARGE SCALE GENOMIC DNA]</scope>
    <source>
        <strain evidence="3">A</strain>
    </source>
</reference>
<dbReference type="STRING" id="414004.CENSYa_1042"/>
<evidence type="ECO:0000256" key="1">
    <source>
        <dbReference type="SAM" id="MobiDB-lite"/>
    </source>
</evidence>
<evidence type="ECO:0000313" key="3">
    <source>
        <dbReference type="Proteomes" id="UP000000758"/>
    </source>
</evidence>
<dbReference type="EMBL" id="DP000238">
    <property type="protein sequence ID" value="ABK77673.1"/>
    <property type="molecule type" value="Genomic_DNA"/>
</dbReference>
<evidence type="ECO:0000313" key="2">
    <source>
        <dbReference type="EMBL" id="ABK77673.1"/>
    </source>
</evidence>
<feature type="region of interest" description="Disordered" evidence="1">
    <location>
        <begin position="84"/>
        <end position="108"/>
    </location>
</feature>
<proteinExistence type="predicted"/>
<dbReference type="EnsemblBacteria" id="ABK77673">
    <property type="protein sequence ID" value="ABK77673"/>
    <property type="gene ID" value="CENSYa_1042"/>
</dbReference>
<keyword evidence="3" id="KW-1185">Reference proteome</keyword>